<comment type="similarity">
    <text evidence="1">Belongs to the leucine-binding protein family.</text>
</comment>
<dbReference type="KEGG" id="cmah:C1I91_12680"/>
<feature type="domain" description="Leucine-binding protein" evidence="6">
    <location>
        <begin position="35"/>
        <end position="379"/>
    </location>
</feature>
<dbReference type="PRINTS" id="PR00337">
    <property type="entry name" value="LEUILEVALBP"/>
</dbReference>
<keyword evidence="8" id="KW-1185">Reference proteome</keyword>
<feature type="chain" id="PRO_5039134869" evidence="5">
    <location>
        <begin position="27"/>
        <end position="398"/>
    </location>
</feature>
<dbReference type="PANTHER" id="PTHR47151:SF2">
    <property type="entry name" value="AMINO ACID BINDING PROTEIN"/>
    <property type="match status" value="1"/>
</dbReference>
<organism evidence="7 8">
    <name type="scientific">Clostridium manihotivorum</name>
    <dbReference type="NCBI Taxonomy" id="2320868"/>
    <lineage>
        <taxon>Bacteria</taxon>
        <taxon>Bacillati</taxon>
        <taxon>Bacillota</taxon>
        <taxon>Clostridia</taxon>
        <taxon>Eubacteriales</taxon>
        <taxon>Clostridiaceae</taxon>
        <taxon>Clostridium</taxon>
    </lineage>
</organism>
<dbReference type="GO" id="GO:0006865">
    <property type="term" value="P:amino acid transport"/>
    <property type="evidence" value="ECO:0007669"/>
    <property type="project" value="UniProtKB-KW"/>
</dbReference>
<evidence type="ECO:0000256" key="3">
    <source>
        <dbReference type="ARBA" id="ARBA00022729"/>
    </source>
</evidence>
<gene>
    <name evidence="7" type="ORF">C1I91_12680</name>
</gene>
<dbReference type="AlphaFoldDB" id="A0A410DTP7"/>
<dbReference type="SUPFAM" id="SSF53822">
    <property type="entry name" value="Periplasmic binding protein-like I"/>
    <property type="match status" value="1"/>
</dbReference>
<dbReference type="CDD" id="cd06342">
    <property type="entry name" value="PBP1_ABC_LIVBP-like"/>
    <property type="match status" value="1"/>
</dbReference>
<evidence type="ECO:0000256" key="5">
    <source>
        <dbReference type="SAM" id="SignalP"/>
    </source>
</evidence>
<dbReference type="InterPro" id="IPR028082">
    <property type="entry name" value="Peripla_BP_I"/>
</dbReference>
<proteinExistence type="inferred from homology"/>
<dbReference type="InterPro" id="IPR000709">
    <property type="entry name" value="Leu_Ile_Val-bd"/>
</dbReference>
<keyword evidence="3 5" id="KW-0732">Signal</keyword>
<evidence type="ECO:0000256" key="1">
    <source>
        <dbReference type="ARBA" id="ARBA00010062"/>
    </source>
</evidence>
<dbReference type="InterPro" id="IPR028081">
    <property type="entry name" value="Leu-bd"/>
</dbReference>
<dbReference type="Pfam" id="PF13458">
    <property type="entry name" value="Peripla_BP_6"/>
    <property type="match status" value="1"/>
</dbReference>
<name>A0A410DTP7_9CLOT</name>
<evidence type="ECO:0000259" key="6">
    <source>
        <dbReference type="Pfam" id="PF13458"/>
    </source>
</evidence>
<dbReference type="PANTHER" id="PTHR47151">
    <property type="entry name" value="LEU/ILE/VAL-BINDING ABC TRANSPORTER SUBUNIT"/>
    <property type="match status" value="1"/>
</dbReference>
<dbReference type="RefSeq" id="WP_128213215.1">
    <property type="nucleotide sequence ID" value="NZ_CP025746.1"/>
</dbReference>
<accession>A0A410DTP7</accession>
<evidence type="ECO:0000313" key="7">
    <source>
        <dbReference type="EMBL" id="QAA32427.1"/>
    </source>
</evidence>
<protein>
    <submittedName>
        <fullName evidence="7">Branched chain amino acid ABC transporter substrate-binding protein</fullName>
    </submittedName>
</protein>
<keyword evidence="4" id="KW-0029">Amino-acid transport</keyword>
<evidence type="ECO:0000313" key="8">
    <source>
        <dbReference type="Proteomes" id="UP000286268"/>
    </source>
</evidence>
<dbReference type="Gene3D" id="3.40.50.2300">
    <property type="match status" value="2"/>
</dbReference>
<dbReference type="EMBL" id="CP025746">
    <property type="protein sequence ID" value="QAA32427.1"/>
    <property type="molecule type" value="Genomic_DNA"/>
</dbReference>
<evidence type="ECO:0000256" key="4">
    <source>
        <dbReference type="ARBA" id="ARBA00022970"/>
    </source>
</evidence>
<dbReference type="OrthoDB" id="9783240at2"/>
<evidence type="ECO:0000256" key="2">
    <source>
        <dbReference type="ARBA" id="ARBA00022448"/>
    </source>
</evidence>
<feature type="signal peptide" evidence="5">
    <location>
        <begin position="1"/>
        <end position="26"/>
    </location>
</feature>
<keyword evidence="2" id="KW-0813">Transport</keyword>
<sequence length="398" mass="42455">MKKKLLFLTMATVLTTTIAMSGCAKGGNSSSNGATVKIASVSPLSGSQAAIGESIKNGAKLALTERSDEFKKLNINLQFSPQDDQADPKVGVSVAQKLIADKDVLGVVGHYNSGVAIPSSEIYKNVNLAMVSPANTAVAVTERGYEDVNRICTRDDVQGPVAADFALSDLSAKTAFVIHDKTTYGQGVADEFKKRFADKGGTVAGYEGITAGESDFSGVLNKVAQVKPDVVYFGGMYPEGSLIIKQMKEKNITAKFIGPDGMDSAEVVKIAGDSSKGVYYTTMAADVSLTDAGRAWAEKYKKEFGNQPENYAIYGYDAMNVLLDGLKKAVQDNGNKKPTQDQVTKAVRSIKGFKGVATTVTFNSKGDNEDAVMFISQFKEAKYPPSVIKTITAKDYLK</sequence>
<dbReference type="Proteomes" id="UP000286268">
    <property type="component" value="Chromosome"/>
</dbReference>
<reference evidence="7 8" key="1">
    <citation type="submission" date="2018-01" db="EMBL/GenBank/DDBJ databases">
        <title>Genome Sequencing and Assembly of Anaerobacter polyendosporus strain CT4.</title>
        <authorList>
            <person name="Tachaapaikoon C."/>
            <person name="Sutheeworapong S."/>
            <person name="Jenjaroenpun P."/>
            <person name="Wongsurawat T."/>
            <person name="Nookeaw I."/>
            <person name="Cheawchanlertfa P."/>
            <person name="Kosugi A."/>
            <person name="Cheevadhanarak S."/>
            <person name="Ratanakhanokchai K."/>
        </authorList>
    </citation>
    <scope>NUCLEOTIDE SEQUENCE [LARGE SCALE GENOMIC DNA]</scope>
    <source>
        <strain evidence="7 8">CT4</strain>
    </source>
</reference>
<dbReference type="PROSITE" id="PS51257">
    <property type="entry name" value="PROKAR_LIPOPROTEIN"/>
    <property type="match status" value="1"/>
</dbReference>